<reference evidence="1" key="1">
    <citation type="submission" date="2021-03" db="EMBL/GenBank/DDBJ databases">
        <title>Evolutionary priming and transition to the ectomycorrhizal habit in an iconic lineage of mushroom-forming fungi: is preadaptation a requirement?</title>
        <authorList>
            <consortium name="DOE Joint Genome Institute"/>
            <person name="Looney B.P."/>
            <person name="Miyauchi S."/>
            <person name="Morin E."/>
            <person name="Drula E."/>
            <person name="Courty P.E."/>
            <person name="Chicoki N."/>
            <person name="Fauchery L."/>
            <person name="Kohler A."/>
            <person name="Kuo A."/>
            <person name="LaButti K."/>
            <person name="Pangilinan J."/>
            <person name="Lipzen A."/>
            <person name="Riley R."/>
            <person name="Andreopoulos W."/>
            <person name="He G."/>
            <person name="Johnson J."/>
            <person name="Barry K.W."/>
            <person name="Grigoriev I.V."/>
            <person name="Nagy L."/>
            <person name="Hibbett D."/>
            <person name="Henrissat B."/>
            <person name="Matheny P.B."/>
            <person name="Labbe J."/>
            <person name="Martin A.F."/>
        </authorList>
    </citation>
    <scope>NUCLEOTIDE SEQUENCE</scope>
    <source>
        <strain evidence="1">BPL698</strain>
    </source>
</reference>
<sequence length="617" mass="70326">MLELFACLKGTDSPFPVNIERTRTVGHLKEAILQRKPNALKDFDADQLVLYKVEVIYVDAKTLKATVEEAVKGLDPLENPLLSLSHIFETPVPSGTISIIVQLPSIPPTRPLIDDVRKCQREETEHDQLDDLKSFNCLSPLMNTAPSAVSRPRDFRVLQSDPDARVLNDRPNKDIEIMPIALLYGPFGEFLDQIRDHIREPPVTVQGVDFRELELTVNEFASLMCQHHSDENERQGKILPALNDIFKCFKPFPLPRIEAAIILGDRRSHGHANGPADVMETIVEMKNEFGSGNCDPEIQLIAYYGQMNRHNMESGRHKDLYPKFRFPALAISIIGSYIGFGALIYLDRPRFVALTPLLSTRSPSGDDSARPALFQAFCAACILRYNIHKDTSQVLTSLLAPPLPQRNLPYVQKIPRWDNDSDYDHELEFSIFDVLDPKLRNENRFLFVAEMGSESVVVKFTRRYCPELHDFCYKRGQAPKLLGYGTVPGGWIVVVMELVKHDHPSAHASNHWTQWNRDLLKLMEDFHKEGLVHGDLREANFILPYREVDGPGRMMLTDFDWGGKIGHVFYPTWLLNEQLTEGRRSEGPMITVEDDVRILRAALRRLRPEEPMDVFSD</sequence>
<evidence type="ECO:0000313" key="2">
    <source>
        <dbReference type="Proteomes" id="UP001207468"/>
    </source>
</evidence>
<protein>
    <submittedName>
        <fullName evidence="1">Uncharacterized protein</fullName>
    </submittedName>
</protein>
<evidence type="ECO:0000313" key="1">
    <source>
        <dbReference type="EMBL" id="KAI9450412.1"/>
    </source>
</evidence>
<organism evidence="1 2">
    <name type="scientific">Russula earlei</name>
    <dbReference type="NCBI Taxonomy" id="71964"/>
    <lineage>
        <taxon>Eukaryota</taxon>
        <taxon>Fungi</taxon>
        <taxon>Dikarya</taxon>
        <taxon>Basidiomycota</taxon>
        <taxon>Agaricomycotina</taxon>
        <taxon>Agaricomycetes</taxon>
        <taxon>Russulales</taxon>
        <taxon>Russulaceae</taxon>
        <taxon>Russula</taxon>
    </lineage>
</organism>
<accession>A0ACC0TV54</accession>
<proteinExistence type="predicted"/>
<name>A0ACC0TV54_9AGAM</name>
<gene>
    <name evidence="1" type="ORF">F5148DRAFT_1290817</name>
</gene>
<dbReference type="EMBL" id="JAGFNK010000433">
    <property type="protein sequence ID" value="KAI9450412.1"/>
    <property type="molecule type" value="Genomic_DNA"/>
</dbReference>
<keyword evidence="2" id="KW-1185">Reference proteome</keyword>
<comment type="caution">
    <text evidence="1">The sequence shown here is derived from an EMBL/GenBank/DDBJ whole genome shotgun (WGS) entry which is preliminary data.</text>
</comment>
<dbReference type="Proteomes" id="UP001207468">
    <property type="component" value="Unassembled WGS sequence"/>
</dbReference>